<name>A0A4W2GN10_BOBOX</name>
<reference evidence="1" key="2">
    <citation type="submission" date="2025-08" db="UniProtKB">
        <authorList>
            <consortium name="Ensembl"/>
        </authorList>
    </citation>
    <scope>IDENTIFICATION</scope>
</reference>
<evidence type="ECO:0000313" key="2">
    <source>
        <dbReference type="Proteomes" id="UP000429181"/>
    </source>
</evidence>
<dbReference type="InterPro" id="IPR036322">
    <property type="entry name" value="WD40_repeat_dom_sf"/>
</dbReference>
<dbReference type="PANTHER" id="PTHR16317:SF1">
    <property type="entry name" value="KICSTOR COMPLEX PROTEIN ITFG2"/>
    <property type="match status" value="1"/>
</dbReference>
<dbReference type="GO" id="GO:0034198">
    <property type="term" value="P:cellular response to amino acid starvation"/>
    <property type="evidence" value="ECO:0007669"/>
    <property type="project" value="Ensembl"/>
</dbReference>
<dbReference type="GO" id="GO:0005765">
    <property type="term" value="C:lysosomal membrane"/>
    <property type="evidence" value="ECO:0007669"/>
    <property type="project" value="Ensembl"/>
</dbReference>
<dbReference type="Gene3D" id="2.130.10.130">
    <property type="entry name" value="Integrin alpha, N-terminal"/>
    <property type="match status" value="1"/>
</dbReference>
<dbReference type="InterPro" id="IPR028994">
    <property type="entry name" value="Integrin_alpha_N"/>
</dbReference>
<reference evidence="1 2" key="1">
    <citation type="submission" date="2018-11" db="EMBL/GenBank/DDBJ databases">
        <title>Haplotype-resolved cattle genomes.</title>
        <authorList>
            <person name="Low W.Y."/>
            <person name="Tearle R."/>
            <person name="Bickhart D.M."/>
            <person name="Rosen B.D."/>
            <person name="Koren S."/>
            <person name="Rhie A."/>
            <person name="Hiendleder S."/>
            <person name="Phillippy A.M."/>
            <person name="Smith T.P.L."/>
            <person name="Williams J.L."/>
        </authorList>
    </citation>
    <scope>NUCLEOTIDE SEQUENCE [LARGE SCALE GENOMIC DNA]</scope>
</reference>
<organism evidence="1 2">
    <name type="scientific">Bos indicus x Bos taurus</name>
    <name type="common">Hybrid cattle</name>
    <dbReference type="NCBI Taxonomy" id="30522"/>
    <lineage>
        <taxon>Eukaryota</taxon>
        <taxon>Metazoa</taxon>
        <taxon>Chordata</taxon>
        <taxon>Craniata</taxon>
        <taxon>Vertebrata</taxon>
        <taxon>Euteleostomi</taxon>
        <taxon>Mammalia</taxon>
        <taxon>Eutheria</taxon>
        <taxon>Laurasiatheria</taxon>
        <taxon>Artiodactyla</taxon>
        <taxon>Ruminantia</taxon>
        <taxon>Pecora</taxon>
        <taxon>Bovidae</taxon>
        <taxon>Bovinae</taxon>
        <taxon>Bos</taxon>
    </lineage>
</organism>
<dbReference type="GeneTree" id="ENSGT00390000005378"/>
<dbReference type="SUPFAM" id="SSF69318">
    <property type="entry name" value="Integrin alpha N-terminal domain"/>
    <property type="match status" value="1"/>
</dbReference>
<dbReference type="GO" id="GO:0042149">
    <property type="term" value="P:cellular response to glucose starvation"/>
    <property type="evidence" value="ECO:0007669"/>
    <property type="project" value="Ensembl"/>
</dbReference>
<dbReference type="GO" id="GO:0140007">
    <property type="term" value="C:KICSTOR complex"/>
    <property type="evidence" value="ECO:0007669"/>
    <property type="project" value="Ensembl"/>
</dbReference>
<dbReference type="GO" id="GO:0005654">
    <property type="term" value="C:nucleoplasm"/>
    <property type="evidence" value="ECO:0007669"/>
    <property type="project" value="Ensembl"/>
</dbReference>
<dbReference type="GO" id="GO:0005794">
    <property type="term" value="C:Golgi apparatus"/>
    <property type="evidence" value="ECO:0007669"/>
    <property type="project" value="Ensembl"/>
</dbReference>
<gene>
    <name evidence="1" type="primary">ITFG2</name>
</gene>
<proteinExistence type="predicted"/>
<sequence>MRSVSYVQRVALEFSGSLFPHAICLGDVDNDTLNELVVGDTSGKLSVYKNDDSRPWLTCSCQGMNLVVAVSAEGWFHLCDLTPAKSLDGSGHHETLGGEEQRPVFKQHIPANTKVMLISDIDGDGRCELVVGYTDRVVRAFRWEDLGEGAEHPMGQLVSLKKWMLEGQVDSLSVTPGPLGVPELMVSQPGCAYAILLCTWNKDPGATPTSEGPMEGTREPLAARDVVLHQTSGRIHNKNVSTHLIGNIKRGHSPDSSASGLFALCTLDGTLKLMEEADRLLWSVQVDHQLFALEKLDVTGNGHEEVVACAWDGQTYIIDHNRTVVRFQVDENIRAFCAGLYACKDSRNSPCLVYVTFNQKIYVYWEVQLERMESTNLLKVLEAQPEFRELLGELGVGETRDWWGCWESWVWVSPGACGCRHPVAQVPADPPASVSPSDPDELPAARALLHQTLYHPNQPPQCSPAGPQDPT</sequence>
<protein>
    <submittedName>
        <fullName evidence="1">Integrin alpha FG-GAP repeat containing 2</fullName>
    </submittedName>
</protein>
<dbReference type="Proteomes" id="UP000429181">
    <property type="component" value="Chromosome 5"/>
</dbReference>
<dbReference type="GO" id="GO:0002314">
    <property type="term" value="P:germinal center B cell differentiation"/>
    <property type="evidence" value="ECO:0007669"/>
    <property type="project" value="Ensembl"/>
</dbReference>
<dbReference type="Ensembl" id="ENSBIXT00005032126.1">
    <property type="protein sequence ID" value="ENSBIXP00005019334.1"/>
    <property type="gene ID" value="ENSBIXG00005022573.1"/>
</dbReference>
<evidence type="ECO:0000313" key="1">
    <source>
        <dbReference type="Ensembl" id="ENSBIXP00005019334.1"/>
    </source>
</evidence>
<dbReference type="GO" id="GO:0005829">
    <property type="term" value="C:cytosol"/>
    <property type="evidence" value="ECO:0007669"/>
    <property type="project" value="Ensembl"/>
</dbReference>
<dbReference type="AlphaFoldDB" id="A0A4W2GN10"/>
<accession>A0A4W2GN10</accession>
<dbReference type="Pfam" id="PF15907">
    <property type="entry name" value="Itfg2"/>
    <property type="match status" value="1"/>
</dbReference>
<dbReference type="SUPFAM" id="SSF50978">
    <property type="entry name" value="WD40 repeat-like"/>
    <property type="match status" value="1"/>
</dbReference>
<dbReference type="GO" id="GO:1904262">
    <property type="term" value="P:negative regulation of TORC1 signaling"/>
    <property type="evidence" value="ECO:0007669"/>
    <property type="project" value="Ensembl"/>
</dbReference>
<dbReference type="InterPro" id="IPR031793">
    <property type="entry name" value="KICSTOR_ITFG2"/>
</dbReference>
<dbReference type="PANTHER" id="PTHR16317">
    <property type="entry name" value="INTEGRIN ALPHA REPEAT DOMAIN-CONTAINING"/>
    <property type="match status" value="1"/>
</dbReference>